<feature type="domain" description="Peptidase M16 N-terminal" evidence="10">
    <location>
        <begin position="60"/>
        <end position="190"/>
    </location>
</feature>
<evidence type="ECO:0000256" key="9">
    <source>
        <dbReference type="SAM" id="SignalP"/>
    </source>
</evidence>
<keyword evidence="13" id="KW-1185">Reference proteome</keyword>
<dbReference type="RefSeq" id="WP_249846880.1">
    <property type="nucleotide sequence ID" value="NZ_JAMGBD010000001.1"/>
</dbReference>
<evidence type="ECO:0000259" key="10">
    <source>
        <dbReference type="Pfam" id="PF00675"/>
    </source>
</evidence>
<dbReference type="PANTHER" id="PTHR43690">
    <property type="entry name" value="NARDILYSIN"/>
    <property type="match status" value="1"/>
</dbReference>
<dbReference type="InterPro" id="IPR011765">
    <property type="entry name" value="Pept_M16_N"/>
</dbReference>
<dbReference type="PROSITE" id="PS00143">
    <property type="entry name" value="INSULINASE"/>
    <property type="match status" value="1"/>
</dbReference>
<evidence type="ECO:0000256" key="7">
    <source>
        <dbReference type="ARBA" id="ARBA00023049"/>
    </source>
</evidence>
<name>A0ABT0RKH2_9SPHN</name>
<dbReference type="Proteomes" id="UP001165363">
    <property type="component" value="Unassembled WGS sequence"/>
</dbReference>
<organism evidence="12 13">
    <name type="scientific">Sphingomonas alba</name>
    <dbReference type="NCBI Taxonomy" id="2908208"/>
    <lineage>
        <taxon>Bacteria</taxon>
        <taxon>Pseudomonadati</taxon>
        <taxon>Pseudomonadota</taxon>
        <taxon>Alphaproteobacteria</taxon>
        <taxon>Sphingomonadales</taxon>
        <taxon>Sphingomonadaceae</taxon>
        <taxon>Sphingomonas</taxon>
    </lineage>
</organism>
<feature type="domain" description="Peptidase M16 C-terminal" evidence="11">
    <location>
        <begin position="219"/>
        <end position="396"/>
    </location>
</feature>
<dbReference type="Gene3D" id="3.30.830.10">
    <property type="entry name" value="Metalloenzyme, LuxS/M16 peptidase-like"/>
    <property type="match status" value="4"/>
</dbReference>
<proteinExistence type="inferred from homology"/>
<accession>A0ABT0RKH2</accession>
<evidence type="ECO:0000313" key="12">
    <source>
        <dbReference type="EMBL" id="MCL6682942.1"/>
    </source>
</evidence>
<evidence type="ECO:0000256" key="8">
    <source>
        <dbReference type="RuleBase" id="RU004447"/>
    </source>
</evidence>
<evidence type="ECO:0000256" key="2">
    <source>
        <dbReference type="ARBA" id="ARBA00007261"/>
    </source>
</evidence>
<feature type="domain" description="Peptidase M16 C-terminal" evidence="11">
    <location>
        <begin position="707"/>
        <end position="870"/>
    </location>
</feature>
<sequence length="956" mass="103326">MPNFSSRCLALLLAGSIFAGSAPAIAQQANGWGIPLTDVTPDTSIRYGTLPNGMKYAIMRNAIPKGAGAVRLRFEFGSIGERDDERGLAHFIEHMAFNGSTHVPEGEMVKILERKGLKFGPDTNAITGFDTTTYMLDLPKTDDDTVDTALMLFREVASEVKFDPAAVDRERGVVLGEKRVRDTYQLHQLEDQIGFQLPSTPYPNRIPIGLENVLKTAPADRLKDLYHRYYQPQNATLVFVGDADPALIEKKILARFSDWKGAGAAGPALPRGKVDLKRGAEFHSFSDPAVATTVSLTSFRPWEEPADTLAERRRNAVRALAAATFNRRIQRLVAAPDSVILGGGVSTNDSDDAALGVSLGIVAKDGSWKQALGIAEQELRRALTYGFNATELKTQKMDMLGLFKKGVEQTESRTHQSLANTILGTVDKPDFVTTPAFRLANFEKIYPSITPTEVTAAFREMWSGSAPLVHVSAKEAITTPVLATAYADSARIAVAAPVEEAAVAFGYAKFGEPGKIVEDRRVADLGIRTIRFANNVRLNIKQTDFEKGKIAYSARLAGGTVALPQNQPGIATMLSASAAMSATRKHSLDDIRTILAGHDVSPGWSVQTDAFVAAGNTSAKDIALQMKLSAAYLTDPGYRAEAETQWKNIVPIVDKQLTATPANLLGSRLPAILASNDLRFGIPPTSELEKRNLSQASAAMAPFVTQAPIEIGIVGDVDENAAIKAVAESFGALPARLASEPVNPGTKTAHFRTDTSLIQLSHSGGADQALVGAAWPTDDDHDFRKEVGLAMLGEVMDLMLTESVREELGDSYGVSVGSDMSDVYKGFGFLLVSSVVAPDKVDEVEGAIAKVARSLRDKPVSDDILLRARTPMLESAAKETRQNSYWLRYVDEAQTEADRLDRIRTRDKLIRSITAADLQALAKQYLVDGKEQRVRILSDKLQTASAATKDATAKAN</sequence>
<comment type="similarity">
    <text evidence="2 8">Belongs to the peptidase M16 family.</text>
</comment>
<comment type="caution">
    <text evidence="12">The sequence shown here is derived from an EMBL/GenBank/DDBJ whole genome shotgun (WGS) entry which is preliminary data.</text>
</comment>
<keyword evidence="6" id="KW-0862">Zinc</keyword>
<protein>
    <submittedName>
        <fullName evidence="12">Insulinase family protein</fullName>
    </submittedName>
</protein>
<keyword evidence="7" id="KW-0482">Metalloprotease</keyword>
<evidence type="ECO:0000256" key="6">
    <source>
        <dbReference type="ARBA" id="ARBA00022833"/>
    </source>
</evidence>
<gene>
    <name evidence="12" type="ORF">LZ536_03365</name>
</gene>
<dbReference type="InterPro" id="IPR011249">
    <property type="entry name" value="Metalloenz_LuxS/M16"/>
</dbReference>
<dbReference type="InterPro" id="IPR001431">
    <property type="entry name" value="Pept_M16_Zn_BS"/>
</dbReference>
<evidence type="ECO:0000259" key="11">
    <source>
        <dbReference type="Pfam" id="PF05193"/>
    </source>
</evidence>
<evidence type="ECO:0000313" key="13">
    <source>
        <dbReference type="Proteomes" id="UP001165363"/>
    </source>
</evidence>
<evidence type="ECO:0000256" key="1">
    <source>
        <dbReference type="ARBA" id="ARBA00001947"/>
    </source>
</evidence>
<dbReference type="InterPro" id="IPR050626">
    <property type="entry name" value="Peptidase_M16"/>
</dbReference>
<dbReference type="Pfam" id="PF05193">
    <property type="entry name" value="Peptidase_M16_C"/>
    <property type="match status" value="2"/>
</dbReference>
<comment type="cofactor">
    <cofactor evidence="1">
        <name>Zn(2+)</name>
        <dbReference type="ChEBI" id="CHEBI:29105"/>
    </cofactor>
</comment>
<keyword evidence="3" id="KW-0645">Protease</keyword>
<dbReference type="InterPro" id="IPR007863">
    <property type="entry name" value="Peptidase_M16_C"/>
</dbReference>
<evidence type="ECO:0000256" key="3">
    <source>
        <dbReference type="ARBA" id="ARBA00022670"/>
    </source>
</evidence>
<keyword evidence="5" id="KW-0378">Hydrolase</keyword>
<dbReference type="SUPFAM" id="SSF63411">
    <property type="entry name" value="LuxS/MPP-like metallohydrolase"/>
    <property type="match status" value="4"/>
</dbReference>
<dbReference type="EMBL" id="JAMGBD010000001">
    <property type="protein sequence ID" value="MCL6682942.1"/>
    <property type="molecule type" value="Genomic_DNA"/>
</dbReference>
<keyword evidence="4" id="KW-0479">Metal-binding</keyword>
<evidence type="ECO:0000256" key="5">
    <source>
        <dbReference type="ARBA" id="ARBA00022801"/>
    </source>
</evidence>
<dbReference type="Pfam" id="PF00675">
    <property type="entry name" value="Peptidase_M16"/>
    <property type="match status" value="1"/>
</dbReference>
<reference evidence="12" key="1">
    <citation type="submission" date="2022-05" db="EMBL/GenBank/DDBJ databases">
        <authorList>
            <person name="Jo J.-H."/>
            <person name="Im W.-T."/>
        </authorList>
    </citation>
    <scope>NUCLEOTIDE SEQUENCE</scope>
    <source>
        <strain evidence="12">SE158</strain>
    </source>
</reference>
<dbReference type="PANTHER" id="PTHR43690:SF17">
    <property type="entry name" value="PROTEIN YHJJ"/>
    <property type="match status" value="1"/>
</dbReference>
<feature type="chain" id="PRO_5046191262" evidence="9">
    <location>
        <begin position="27"/>
        <end position="956"/>
    </location>
</feature>
<evidence type="ECO:0000256" key="4">
    <source>
        <dbReference type="ARBA" id="ARBA00022723"/>
    </source>
</evidence>
<keyword evidence="9" id="KW-0732">Signal</keyword>
<feature type="signal peptide" evidence="9">
    <location>
        <begin position="1"/>
        <end position="26"/>
    </location>
</feature>